<comment type="caution">
    <text evidence="3">The sequence shown here is derived from an EMBL/GenBank/DDBJ whole genome shotgun (WGS) entry which is preliminary data.</text>
</comment>
<dbReference type="GO" id="GO:0019005">
    <property type="term" value="C:SCF ubiquitin ligase complex"/>
    <property type="evidence" value="ECO:0007669"/>
    <property type="project" value="TreeGrafter"/>
</dbReference>
<dbReference type="PANTHER" id="PTHR13318">
    <property type="entry name" value="PARTNER OF PAIRED, ISOFORM B-RELATED"/>
    <property type="match status" value="1"/>
</dbReference>
<proteinExistence type="predicted"/>
<evidence type="ECO:0008006" key="5">
    <source>
        <dbReference type="Google" id="ProtNLM"/>
    </source>
</evidence>
<dbReference type="SUPFAM" id="SSF52047">
    <property type="entry name" value="RNI-like"/>
    <property type="match status" value="1"/>
</dbReference>
<feature type="region of interest" description="Disordered" evidence="2">
    <location>
        <begin position="1"/>
        <end position="33"/>
    </location>
</feature>
<dbReference type="InterPro" id="IPR032675">
    <property type="entry name" value="LRR_dom_sf"/>
</dbReference>
<evidence type="ECO:0000256" key="2">
    <source>
        <dbReference type="SAM" id="MobiDB-lite"/>
    </source>
</evidence>
<dbReference type="GO" id="GO:0005930">
    <property type="term" value="C:axoneme"/>
    <property type="evidence" value="ECO:0007669"/>
    <property type="project" value="UniProtKB-SubCell"/>
</dbReference>
<accession>A0A830H9R7</accession>
<dbReference type="AlphaFoldDB" id="A0A830H9R7"/>
<dbReference type="EMBL" id="BNJQ01000002">
    <property type="protein sequence ID" value="GHP01837.1"/>
    <property type="molecule type" value="Genomic_DNA"/>
</dbReference>
<feature type="region of interest" description="Disordered" evidence="2">
    <location>
        <begin position="100"/>
        <end position="119"/>
    </location>
</feature>
<comment type="subcellular location">
    <subcellularLocation>
        <location evidence="1">Cytoplasm</location>
        <location evidence="1">Cytoskeleton</location>
        <location evidence="1">Cilium axoneme</location>
    </subcellularLocation>
</comment>
<organism evidence="3 4">
    <name type="scientific">Pycnococcus provasolii</name>
    <dbReference type="NCBI Taxonomy" id="41880"/>
    <lineage>
        <taxon>Eukaryota</taxon>
        <taxon>Viridiplantae</taxon>
        <taxon>Chlorophyta</taxon>
        <taxon>Pseudoscourfieldiophyceae</taxon>
        <taxon>Pseudoscourfieldiales</taxon>
        <taxon>Pycnococcaceae</taxon>
        <taxon>Pycnococcus</taxon>
    </lineage>
</organism>
<evidence type="ECO:0000313" key="3">
    <source>
        <dbReference type="EMBL" id="GHP01837.1"/>
    </source>
</evidence>
<feature type="compositionally biased region" description="Basic and acidic residues" evidence="2">
    <location>
        <begin position="1"/>
        <end position="10"/>
    </location>
</feature>
<gene>
    <name evidence="3" type="ORF">PPROV_000059400</name>
</gene>
<sequence length="558" mass="62327">MPDTSPHPEPHGTASSSLARADDADAAGAPNPRKIFCLTSPVKKWEDLPDTVFRTLVTSQLSADIPALVAVAGTCKTWRAMVKDNVDKLNVALPPPPQLRNFTPGVAGSSSGTAKKVPRDRKKKDVWNYAAWIAKRLHLFPNLEDFVVADEPSARSYDLGWFEDRIDQLEIVIQQILEADPTYIPMHTTKFVTDELVKSLAKNCRKLRSLEAEPLKERPKNWSMQIGADFDAFNLFVSPSHVQRLFDKCPRLVETYFSTDRDLKSIDIPVINDIKTWLDRIKKNGVGTTVKKLRLMSEVSKDEMKMIVNTLPNLEAVDFCGGSPPGAPRHLARLNHLRWLSLCGSVIEDGDLEKMLTGIGTNLCGLSLNECEMTRDDFHAIGAHCKSLRYLSLEGMESESPDTTQGDISSVISDCGDTLRYLNLGCNDFVDDTMLECIANHCPEMLLLDFSNSKLVTDIGLARIASRCKKIQCLGMMYCDKMGIYTCETKEDFISTFVTPLLSLRDLRTIVFASDLSDIITQDDDNVPNYEEVGYRYGYVDGVLQTALPNFMHCLRIA</sequence>
<dbReference type="Proteomes" id="UP000660262">
    <property type="component" value="Unassembled WGS sequence"/>
</dbReference>
<reference evidence="3" key="1">
    <citation type="submission" date="2020-10" db="EMBL/GenBank/DDBJ databases">
        <title>Unveiling of a novel bifunctional photoreceptor, Dualchrome1, isolated from a cosmopolitan green alga.</title>
        <authorList>
            <person name="Suzuki S."/>
            <person name="Kawachi M."/>
        </authorList>
    </citation>
    <scope>NUCLEOTIDE SEQUENCE</scope>
    <source>
        <strain evidence="3">NIES 2893</strain>
    </source>
</reference>
<dbReference type="OrthoDB" id="550575at2759"/>
<dbReference type="PANTHER" id="PTHR13318:SF95">
    <property type="entry name" value="F-BOX PROTEIN YLR352W"/>
    <property type="match status" value="1"/>
</dbReference>
<dbReference type="Gene3D" id="3.80.10.10">
    <property type="entry name" value="Ribonuclease Inhibitor"/>
    <property type="match status" value="1"/>
</dbReference>
<keyword evidence="4" id="KW-1185">Reference proteome</keyword>
<evidence type="ECO:0000256" key="1">
    <source>
        <dbReference type="ARBA" id="ARBA00004430"/>
    </source>
</evidence>
<name>A0A830H9R7_9CHLO</name>
<dbReference type="GO" id="GO:0031146">
    <property type="term" value="P:SCF-dependent proteasomal ubiquitin-dependent protein catabolic process"/>
    <property type="evidence" value="ECO:0007669"/>
    <property type="project" value="TreeGrafter"/>
</dbReference>
<evidence type="ECO:0000313" key="4">
    <source>
        <dbReference type="Proteomes" id="UP000660262"/>
    </source>
</evidence>
<protein>
    <recommendedName>
        <fullName evidence="5">F-box domain-containing protein</fullName>
    </recommendedName>
</protein>